<reference evidence="9 10" key="1">
    <citation type="submission" date="2016-10" db="EMBL/GenBank/DDBJ databases">
        <authorList>
            <person name="de Groot N.N."/>
        </authorList>
    </citation>
    <scope>NUCLEOTIDE SEQUENCE [LARGE SCALE GENOMIC DNA]</scope>
    <source>
        <strain evidence="9 10">DSM 21799</strain>
    </source>
</reference>
<comment type="subcellular location">
    <subcellularLocation>
        <location evidence="1 7">Cell membrane</location>
        <topology evidence="1 7">Multi-pass membrane protein</topology>
    </subcellularLocation>
</comment>
<keyword evidence="5 7" id="KW-1133">Transmembrane helix</keyword>
<dbReference type="PANTHER" id="PTHR43744:SF12">
    <property type="entry name" value="ABC TRANSPORTER PERMEASE PROTEIN MG189-RELATED"/>
    <property type="match status" value="1"/>
</dbReference>
<dbReference type="GO" id="GO:0055085">
    <property type="term" value="P:transmembrane transport"/>
    <property type="evidence" value="ECO:0007669"/>
    <property type="project" value="InterPro"/>
</dbReference>
<feature type="transmembrane region" description="Helical" evidence="7">
    <location>
        <begin position="251"/>
        <end position="272"/>
    </location>
</feature>
<dbReference type="OrthoDB" id="61122at2"/>
<dbReference type="GO" id="GO:0005886">
    <property type="term" value="C:plasma membrane"/>
    <property type="evidence" value="ECO:0007669"/>
    <property type="project" value="UniProtKB-SubCell"/>
</dbReference>
<feature type="transmembrane region" description="Helical" evidence="7">
    <location>
        <begin position="193"/>
        <end position="215"/>
    </location>
</feature>
<feature type="transmembrane region" description="Helical" evidence="7">
    <location>
        <begin position="119"/>
        <end position="138"/>
    </location>
</feature>
<keyword evidence="6 7" id="KW-0472">Membrane</keyword>
<evidence type="ECO:0000256" key="5">
    <source>
        <dbReference type="ARBA" id="ARBA00022989"/>
    </source>
</evidence>
<evidence type="ECO:0000256" key="2">
    <source>
        <dbReference type="ARBA" id="ARBA00022448"/>
    </source>
</evidence>
<dbReference type="PROSITE" id="PS50928">
    <property type="entry name" value="ABC_TM1"/>
    <property type="match status" value="1"/>
</dbReference>
<dbReference type="CDD" id="cd06261">
    <property type="entry name" value="TM_PBP2"/>
    <property type="match status" value="1"/>
</dbReference>
<evidence type="ECO:0000313" key="9">
    <source>
        <dbReference type="EMBL" id="SEB71411.1"/>
    </source>
</evidence>
<gene>
    <name evidence="9" type="ORF">SAMN04489806_1582</name>
</gene>
<name>A0A1H4LL92_9MICO</name>
<dbReference type="InterPro" id="IPR035906">
    <property type="entry name" value="MetI-like_sf"/>
</dbReference>
<dbReference type="AlphaFoldDB" id="A0A1H4LL92"/>
<dbReference type="InterPro" id="IPR000515">
    <property type="entry name" value="MetI-like"/>
</dbReference>
<evidence type="ECO:0000259" key="8">
    <source>
        <dbReference type="PROSITE" id="PS50928"/>
    </source>
</evidence>
<feature type="domain" description="ABC transmembrane type-1" evidence="8">
    <location>
        <begin position="82"/>
        <end position="272"/>
    </location>
</feature>
<dbReference type="EMBL" id="FNRY01000001">
    <property type="protein sequence ID" value="SEB71411.1"/>
    <property type="molecule type" value="Genomic_DNA"/>
</dbReference>
<evidence type="ECO:0000256" key="1">
    <source>
        <dbReference type="ARBA" id="ARBA00004651"/>
    </source>
</evidence>
<dbReference type="Pfam" id="PF00528">
    <property type="entry name" value="BPD_transp_1"/>
    <property type="match status" value="1"/>
</dbReference>
<evidence type="ECO:0000256" key="7">
    <source>
        <dbReference type="RuleBase" id="RU363032"/>
    </source>
</evidence>
<dbReference type="Proteomes" id="UP000199183">
    <property type="component" value="Unassembled WGS sequence"/>
</dbReference>
<feature type="transmembrane region" description="Helical" evidence="7">
    <location>
        <begin position="81"/>
        <end position="107"/>
    </location>
</feature>
<evidence type="ECO:0000256" key="4">
    <source>
        <dbReference type="ARBA" id="ARBA00022692"/>
    </source>
</evidence>
<feature type="transmembrane region" description="Helical" evidence="7">
    <location>
        <begin position="150"/>
        <end position="172"/>
    </location>
</feature>
<proteinExistence type="inferred from homology"/>
<dbReference type="Gene3D" id="1.10.3720.10">
    <property type="entry name" value="MetI-like"/>
    <property type="match status" value="1"/>
</dbReference>
<keyword evidence="4 7" id="KW-0812">Transmembrane</keyword>
<evidence type="ECO:0000313" key="10">
    <source>
        <dbReference type="Proteomes" id="UP000199183"/>
    </source>
</evidence>
<evidence type="ECO:0000256" key="3">
    <source>
        <dbReference type="ARBA" id="ARBA00022475"/>
    </source>
</evidence>
<dbReference type="STRING" id="640635.SAMN04489806_1582"/>
<dbReference type="SUPFAM" id="SSF161098">
    <property type="entry name" value="MetI-like"/>
    <property type="match status" value="1"/>
</dbReference>
<keyword evidence="2 7" id="KW-0813">Transport</keyword>
<keyword evidence="10" id="KW-1185">Reference proteome</keyword>
<dbReference type="PANTHER" id="PTHR43744">
    <property type="entry name" value="ABC TRANSPORTER PERMEASE PROTEIN MG189-RELATED-RELATED"/>
    <property type="match status" value="1"/>
</dbReference>
<organism evidence="9 10">
    <name type="scientific">Paramicrobacterium humi</name>
    <dbReference type="NCBI Taxonomy" id="640635"/>
    <lineage>
        <taxon>Bacteria</taxon>
        <taxon>Bacillati</taxon>
        <taxon>Actinomycetota</taxon>
        <taxon>Actinomycetes</taxon>
        <taxon>Micrococcales</taxon>
        <taxon>Microbacteriaceae</taxon>
        <taxon>Paramicrobacterium</taxon>
    </lineage>
</organism>
<protein>
    <submittedName>
        <fullName evidence="9">Carbohydrate ABC transporter membrane protein 2, CUT1 family</fullName>
    </submittedName>
</protein>
<accession>A0A1H4LL92</accession>
<keyword evidence="3" id="KW-1003">Cell membrane</keyword>
<comment type="similarity">
    <text evidence="7">Belongs to the binding-protein-dependent transport system permease family.</text>
</comment>
<sequence>MTSPDSAVRRRAPRGRLGTAGVYLTLVIAAVLTLAPFAFSVLTALTSPGQFAREGALSLPAPPTLQNLTEVLGGGHGLGRALGVTVAMTGVILVLQLSFSIMAAYAFARIQFPGRAALFWLYLSGLMVPSVVLVVPLYLMMVESGLRNTFWGLVLPFMFASPYAIFLLREYFRGIPQDLIDAARLDGAGHFRIMTGIVVPLSRPIIATLALITVVTQWNSFLWPLVVTTGDTWGVITVATASLQSQHTSNWTLVMAATTLAVVPLLVLFLIFQKQIVRSITITGFK</sequence>
<evidence type="ECO:0000256" key="6">
    <source>
        <dbReference type="ARBA" id="ARBA00023136"/>
    </source>
</evidence>
<feature type="transmembrane region" description="Helical" evidence="7">
    <location>
        <begin position="21"/>
        <end position="45"/>
    </location>
</feature>
<dbReference type="RefSeq" id="WP_091182337.1">
    <property type="nucleotide sequence ID" value="NZ_FNRY01000001.1"/>
</dbReference>